<evidence type="ECO:0000313" key="3">
    <source>
        <dbReference type="EMBL" id="MBW7467396.1"/>
    </source>
</evidence>
<feature type="chain" id="PRO_5046032905" evidence="1">
    <location>
        <begin position="20"/>
        <end position="155"/>
    </location>
</feature>
<evidence type="ECO:0000313" key="4">
    <source>
        <dbReference type="Proteomes" id="UP000813018"/>
    </source>
</evidence>
<feature type="domain" description="DUF306" evidence="2">
    <location>
        <begin position="33"/>
        <end position="139"/>
    </location>
</feature>
<dbReference type="Gene3D" id="2.40.128.270">
    <property type="match status" value="1"/>
</dbReference>
<dbReference type="EMBL" id="JAHYXK010000007">
    <property type="protein sequence ID" value="MBW7467396.1"/>
    <property type="molecule type" value="Genomic_DNA"/>
</dbReference>
<feature type="signal peptide" evidence="1">
    <location>
        <begin position="1"/>
        <end position="19"/>
    </location>
</feature>
<evidence type="ECO:0000256" key="1">
    <source>
        <dbReference type="SAM" id="SignalP"/>
    </source>
</evidence>
<dbReference type="Pfam" id="PF03724">
    <property type="entry name" value="META"/>
    <property type="match status" value="1"/>
</dbReference>
<protein>
    <submittedName>
        <fullName evidence="3">META domain-containing protein</fullName>
    </submittedName>
</protein>
<accession>A0ABS7CU70</accession>
<proteinExistence type="predicted"/>
<dbReference type="Proteomes" id="UP000813018">
    <property type="component" value="Unassembled WGS sequence"/>
</dbReference>
<keyword evidence="1" id="KW-0732">Signal</keyword>
<keyword evidence="4" id="KW-1185">Reference proteome</keyword>
<dbReference type="InterPro" id="IPR005184">
    <property type="entry name" value="DUF306_Meta_HslJ"/>
</dbReference>
<gene>
    <name evidence="3" type="ORF">K0O23_09965</name>
</gene>
<comment type="caution">
    <text evidence="3">The sequence shown here is derived from an EMBL/GenBank/DDBJ whole genome shotgun (WGS) entry which is preliminary data.</text>
</comment>
<dbReference type="PANTHER" id="PTHR35535">
    <property type="entry name" value="HEAT SHOCK PROTEIN HSLJ"/>
    <property type="match status" value="1"/>
</dbReference>
<dbReference type="RefSeq" id="WP_219877282.1">
    <property type="nucleotide sequence ID" value="NZ_JAHYXK010000007.1"/>
</dbReference>
<evidence type="ECO:0000259" key="2">
    <source>
        <dbReference type="Pfam" id="PF03724"/>
    </source>
</evidence>
<name>A0ABS7CU70_9BACT</name>
<dbReference type="InterPro" id="IPR053147">
    <property type="entry name" value="Hsp_HslJ-like"/>
</dbReference>
<sequence length="155" mass="17581">MKTIHRFFFILLAVVYAQACTTKPATPLADDETILDAYWMLLSLEGENVPESRDNRMAYMRLQERENDILGFAGCNKFSGKYKLTETSLQLSDLASTRMSCPYIETENKLMEALRSTTSYRKSGDVLTLYAGNKAVATFRAGNPDQVDTDLRERQ</sequence>
<dbReference type="InterPro" id="IPR038670">
    <property type="entry name" value="HslJ-like_sf"/>
</dbReference>
<reference evidence="3 4" key="1">
    <citation type="journal article" date="2016" name="Int. J. Syst. Evol. Microbiol.">
        <title>Pontibacter aydingkolensis sp. nov., isolated from soil of a salt lake.</title>
        <authorList>
            <person name="Osman G."/>
            <person name="Zhang T."/>
            <person name="Lou K."/>
            <person name="Gao Y."/>
            <person name="Chang W."/>
            <person name="Lin Q."/>
            <person name="Yang H.M."/>
            <person name="Huo X.D."/>
            <person name="Wang N."/>
        </authorList>
    </citation>
    <scope>NUCLEOTIDE SEQUENCE [LARGE SCALE GENOMIC DNA]</scope>
    <source>
        <strain evidence="3 4">KACC 19255</strain>
    </source>
</reference>
<dbReference type="PANTHER" id="PTHR35535:SF1">
    <property type="entry name" value="HEAT SHOCK PROTEIN HSLJ"/>
    <property type="match status" value="1"/>
</dbReference>
<organism evidence="3 4">
    <name type="scientific">Pontibacter aydingkolensis</name>
    <dbReference type="NCBI Taxonomy" id="1911536"/>
    <lineage>
        <taxon>Bacteria</taxon>
        <taxon>Pseudomonadati</taxon>
        <taxon>Bacteroidota</taxon>
        <taxon>Cytophagia</taxon>
        <taxon>Cytophagales</taxon>
        <taxon>Hymenobacteraceae</taxon>
        <taxon>Pontibacter</taxon>
    </lineage>
</organism>